<dbReference type="PANTHER" id="PTHR46313:SF6">
    <property type="entry name" value="FAD_NAD(P)-BINDING OXIDOREDUCTASE FAMILY PROTEIN"/>
    <property type="match status" value="1"/>
</dbReference>
<reference evidence="3" key="1">
    <citation type="submission" date="2021-01" db="EMBL/GenBank/DDBJ databases">
        <authorList>
            <person name="Corre E."/>
            <person name="Pelletier E."/>
            <person name="Niang G."/>
            <person name="Scheremetjew M."/>
            <person name="Finn R."/>
            <person name="Kale V."/>
            <person name="Holt S."/>
            <person name="Cochrane G."/>
            <person name="Meng A."/>
            <person name="Brown T."/>
            <person name="Cohen L."/>
        </authorList>
    </citation>
    <scope>NUCLEOTIDE SEQUENCE</scope>
    <source>
        <strain evidence="3">CCMP1594</strain>
    </source>
</reference>
<gene>
    <name evidence="3" type="ORF">EGYM00163_LOCUS50861</name>
</gene>
<evidence type="ECO:0000256" key="1">
    <source>
        <dbReference type="SAM" id="MobiDB-lite"/>
    </source>
</evidence>
<dbReference type="EMBL" id="HBJA01147799">
    <property type="protein sequence ID" value="CAE0839489.1"/>
    <property type="molecule type" value="Transcribed_RNA"/>
</dbReference>
<dbReference type="SUPFAM" id="SSF51905">
    <property type="entry name" value="FAD/NAD(P)-binding domain"/>
    <property type="match status" value="1"/>
</dbReference>
<protein>
    <recommendedName>
        <fullName evidence="2">Amine oxidase domain-containing protein</fullName>
    </recommendedName>
</protein>
<dbReference type="AlphaFoldDB" id="A0A7S4GK89"/>
<name>A0A7S4GK89_9EUGL</name>
<organism evidence="3">
    <name type="scientific">Eutreptiella gymnastica</name>
    <dbReference type="NCBI Taxonomy" id="73025"/>
    <lineage>
        <taxon>Eukaryota</taxon>
        <taxon>Discoba</taxon>
        <taxon>Euglenozoa</taxon>
        <taxon>Euglenida</taxon>
        <taxon>Spirocuta</taxon>
        <taxon>Euglenophyceae</taxon>
        <taxon>Eutreptiales</taxon>
        <taxon>Eutreptiaceae</taxon>
        <taxon>Eutreptiella</taxon>
    </lineage>
</organism>
<evidence type="ECO:0000259" key="2">
    <source>
        <dbReference type="Pfam" id="PF01593"/>
    </source>
</evidence>
<feature type="domain" description="Amine oxidase" evidence="2">
    <location>
        <begin position="242"/>
        <end position="726"/>
    </location>
</feature>
<dbReference type="Gene3D" id="3.50.50.60">
    <property type="entry name" value="FAD/NAD(P)-binding domain"/>
    <property type="match status" value="2"/>
</dbReference>
<dbReference type="GO" id="GO:0016116">
    <property type="term" value="P:carotenoid metabolic process"/>
    <property type="evidence" value="ECO:0007669"/>
    <property type="project" value="InterPro"/>
</dbReference>
<evidence type="ECO:0000313" key="3">
    <source>
        <dbReference type="EMBL" id="CAE0839489.1"/>
    </source>
</evidence>
<dbReference type="Pfam" id="PF01593">
    <property type="entry name" value="Amino_oxidase"/>
    <property type="match status" value="1"/>
</dbReference>
<dbReference type="GO" id="GO:0016491">
    <property type="term" value="F:oxidoreductase activity"/>
    <property type="evidence" value="ECO:0007669"/>
    <property type="project" value="InterPro"/>
</dbReference>
<dbReference type="InterPro" id="IPR002937">
    <property type="entry name" value="Amino_oxidase"/>
</dbReference>
<feature type="region of interest" description="Disordered" evidence="1">
    <location>
        <begin position="206"/>
        <end position="225"/>
    </location>
</feature>
<proteinExistence type="predicted"/>
<sequence>MALQPGPSDLGVGATTCSTQSLDGGCILKIGSAVTLLALCCYALDVTRAPSYDLDITFLAASPQTRIQTGSPWTLPHIQRQTNPAQGHPSTQFNNEHATRLRDAGATAIPSAAHAIESPLEARRNLHWTAGTRVLGVTAILAAVVSVYKFLWARTPPHSSMELMPMAEPAAVPLAERRSDTAGHWAAAAVTGQKLGASLSQVMQEPEASEFIRPETEPSSTSDDLKALPDDEFDAVIIGSGLGGLCCAAMLARYGRKVAIFEAHYAAGGVAHTFKRDGYTFDSGPSFHAGLSQRPSLNPLKHVLDAIDEEVECVQYDFWNCYFPEGLFVAHKEADKYKEEIKRFSPKAYEEFCKVEDELRPLFEAAVGLPTPALRWDPWVVPAVASQADPLALLKSGLVAGKIQGPYSNILDRHVTDKFLKGLLDLETNVLSGTLPAQTITAEMAVMHFERDKGTIDYPVNGGGAIVDALVRGLRKLGGKMYLRQHVDQVVIEDGRAVGVKLGKSGRVVRAKNVISNATVWDTFGKLVAPEAVPSDFRKAKVEAPMTESFMHLHLGIDATGLPDDLPMHHLSIESWERGVTAPQNLVIMSIPSVVDKKMAPPGKHAVHAYVAANEPYGLWEGMDRRSEEYKALKKERAEVLYRALENVIPDIRQRVELELIGTPLTHERFTRRYQGTYGAAYSAAESGFPGPKTPIPGLYQVGDSTAPGIGVPAVAASGMICANTIVPFSEHSALLQDMSKKKVFPQ</sequence>
<accession>A0A7S4GK89</accession>
<dbReference type="InterPro" id="IPR045892">
    <property type="entry name" value="CrtISO-like"/>
</dbReference>
<dbReference type="InterPro" id="IPR036188">
    <property type="entry name" value="FAD/NAD-bd_sf"/>
</dbReference>
<dbReference type="PANTHER" id="PTHR46313">
    <property type="match status" value="1"/>
</dbReference>